<dbReference type="InterPro" id="IPR011055">
    <property type="entry name" value="Dup_hybrid_motif"/>
</dbReference>
<dbReference type="PANTHER" id="PTHR21666">
    <property type="entry name" value="PEPTIDASE-RELATED"/>
    <property type="match status" value="1"/>
</dbReference>
<evidence type="ECO:0000259" key="3">
    <source>
        <dbReference type="Pfam" id="PF01551"/>
    </source>
</evidence>
<feature type="chain" id="PRO_5039129593" evidence="2">
    <location>
        <begin position="23"/>
        <end position="354"/>
    </location>
</feature>
<evidence type="ECO:0000256" key="1">
    <source>
        <dbReference type="SAM" id="Coils"/>
    </source>
</evidence>
<organism evidence="4 5">
    <name type="scientific">Streptomyces aurantiogriseus</name>
    <dbReference type="NCBI Taxonomy" id="66870"/>
    <lineage>
        <taxon>Bacteria</taxon>
        <taxon>Bacillati</taxon>
        <taxon>Actinomycetota</taxon>
        <taxon>Actinomycetes</taxon>
        <taxon>Kitasatosporales</taxon>
        <taxon>Streptomycetaceae</taxon>
        <taxon>Streptomyces</taxon>
    </lineage>
</organism>
<dbReference type="AlphaFoldDB" id="A0A918EZC1"/>
<evidence type="ECO:0000313" key="5">
    <source>
        <dbReference type="Proteomes" id="UP000658320"/>
    </source>
</evidence>
<dbReference type="CDD" id="cd12797">
    <property type="entry name" value="M23_peptidase"/>
    <property type="match status" value="1"/>
</dbReference>
<dbReference type="RefSeq" id="WP_189931654.1">
    <property type="nucleotide sequence ID" value="NZ_BMSX01000001.1"/>
</dbReference>
<accession>A0A918EZC1</accession>
<evidence type="ECO:0000313" key="4">
    <source>
        <dbReference type="EMBL" id="GGQ93357.1"/>
    </source>
</evidence>
<protein>
    <submittedName>
        <fullName evidence="4">Peptidase</fullName>
    </submittedName>
</protein>
<gene>
    <name evidence="4" type="ORF">GCM10010251_05050</name>
</gene>
<dbReference type="PANTHER" id="PTHR21666:SF270">
    <property type="entry name" value="MUREIN HYDROLASE ACTIVATOR ENVC"/>
    <property type="match status" value="1"/>
</dbReference>
<dbReference type="EMBL" id="BMSX01000001">
    <property type="protein sequence ID" value="GGQ93357.1"/>
    <property type="molecule type" value="Genomic_DNA"/>
</dbReference>
<comment type="caution">
    <text evidence="4">The sequence shown here is derived from an EMBL/GenBank/DDBJ whole genome shotgun (WGS) entry which is preliminary data.</text>
</comment>
<reference evidence="4" key="1">
    <citation type="journal article" date="2014" name="Int. J. Syst. Evol. Microbiol.">
        <title>Complete genome sequence of Corynebacterium casei LMG S-19264T (=DSM 44701T), isolated from a smear-ripened cheese.</title>
        <authorList>
            <consortium name="US DOE Joint Genome Institute (JGI-PGF)"/>
            <person name="Walter F."/>
            <person name="Albersmeier A."/>
            <person name="Kalinowski J."/>
            <person name="Ruckert C."/>
        </authorList>
    </citation>
    <scope>NUCLEOTIDE SEQUENCE</scope>
    <source>
        <strain evidence="4">JCM 4346</strain>
    </source>
</reference>
<dbReference type="Gene3D" id="2.70.70.10">
    <property type="entry name" value="Glucose Permease (Domain IIA)"/>
    <property type="match status" value="1"/>
</dbReference>
<dbReference type="InterPro" id="IPR016047">
    <property type="entry name" value="M23ase_b-sheet_dom"/>
</dbReference>
<dbReference type="FunFam" id="2.70.70.10:FF:000013">
    <property type="entry name" value="Peptidase family M23"/>
    <property type="match status" value="1"/>
</dbReference>
<proteinExistence type="predicted"/>
<keyword evidence="5" id="KW-1185">Reference proteome</keyword>
<dbReference type="Gene3D" id="6.10.250.3150">
    <property type="match status" value="1"/>
</dbReference>
<feature type="coiled-coil region" evidence="1">
    <location>
        <begin position="58"/>
        <end position="95"/>
    </location>
</feature>
<keyword evidence="1" id="KW-0175">Coiled coil</keyword>
<dbReference type="InterPro" id="IPR050570">
    <property type="entry name" value="Cell_wall_metabolism_enzyme"/>
</dbReference>
<feature type="signal peptide" evidence="2">
    <location>
        <begin position="1"/>
        <end position="22"/>
    </location>
</feature>
<feature type="domain" description="M23ase beta-sheet core" evidence="3">
    <location>
        <begin position="245"/>
        <end position="342"/>
    </location>
</feature>
<dbReference type="GO" id="GO:0004222">
    <property type="term" value="F:metalloendopeptidase activity"/>
    <property type="evidence" value="ECO:0007669"/>
    <property type="project" value="TreeGrafter"/>
</dbReference>
<name>A0A918EZC1_9ACTN</name>
<sequence>MRSSRRRLPLFPVLLCAAAVLAARPTAADGEPGGDGSGADAGISAQVARLYEDAALATQRYEAGRREAEAQRAEAQRLEALLGRQRQELAVLRGDLGRIARAQYRSGGGLSDAARFVLARDPDELMRGQHVFSRTNQAVDNAIGKSRRAEARLAADEAKATGAKQALERRNAELAVLKKGIEQKLEQARWQLQGQADASVAAGSCRGAVRLGRPSVQLTREWAAPVEGYTLSASFGSGGARWVNRHTGQDFAVPIGTPVRAVGAGRVVRVACGGAFGIEIVLQHADGYYTQYAHLAAVTVDQDENVTPGQWIGQSGTSGNSTGPHLHFEVRVTPEMGSAVDPVPWLTARGVPVG</sequence>
<reference evidence="4" key="2">
    <citation type="submission" date="2020-09" db="EMBL/GenBank/DDBJ databases">
        <authorList>
            <person name="Sun Q."/>
            <person name="Ohkuma M."/>
        </authorList>
    </citation>
    <scope>NUCLEOTIDE SEQUENCE</scope>
    <source>
        <strain evidence="4">JCM 4346</strain>
    </source>
</reference>
<dbReference type="Proteomes" id="UP000658320">
    <property type="component" value="Unassembled WGS sequence"/>
</dbReference>
<keyword evidence="2" id="KW-0732">Signal</keyword>
<evidence type="ECO:0000256" key="2">
    <source>
        <dbReference type="SAM" id="SignalP"/>
    </source>
</evidence>
<dbReference type="SUPFAM" id="SSF51261">
    <property type="entry name" value="Duplicated hybrid motif"/>
    <property type="match status" value="1"/>
</dbReference>
<dbReference type="Pfam" id="PF01551">
    <property type="entry name" value="Peptidase_M23"/>
    <property type="match status" value="1"/>
</dbReference>